<sequence length="114" mass="11778">MTSYSSSSARRPAPPPRLVRPEASHDTPPGNSGHPSSRPGYGQDSLITSTTYGQKMASLSNCLSRSAIPGSPSADIHLMMHYADQEAAAGLESCTGPGGFRGESVVTGAELTTD</sequence>
<gene>
    <name evidence="2" type="ORF">KC01_LOCUS16185</name>
</gene>
<evidence type="ECO:0000256" key="1">
    <source>
        <dbReference type="SAM" id="MobiDB-lite"/>
    </source>
</evidence>
<evidence type="ECO:0000313" key="3">
    <source>
        <dbReference type="Proteomes" id="UP001497482"/>
    </source>
</evidence>
<reference evidence="2 3" key="1">
    <citation type="submission" date="2024-04" db="EMBL/GenBank/DDBJ databases">
        <authorList>
            <person name="Waldvogel A.-M."/>
            <person name="Schoenle A."/>
        </authorList>
    </citation>
    <scope>NUCLEOTIDE SEQUENCE [LARGE SCALE GENOMIC DNA]</scope>
</reference>
<feature type="region of interest" description="Disordered" evidence="1">
    <location>
        <begin position="95"/>
        <end position="114"/>
    </location>
</feature>
<accession>A0AAV2KAF6</accession>
<feature type="region of interest" description="Disordered" evidence="1">
    <location>
        <begin position="1"/>
        <end position="49"/>
    </location>
</feature>
<dbReference type="EMBL" id="OZ035839">
    <property type="protein sequence ID" value="CAL1586041.1"/>
    <property type="molecule type" value="Genomic_DNA"/>
</dbReference>
<dbReference type="Proteomes" id="UP001497482">
    <property type="component" value="Chromosome 17"/>
</dbReference>
<evidence type="ECO:0000313" key="2">
    <source>
        <dbReference type="EMBL" id="CAL1586041.1"/>
    </source>
</evidence>
<dbReference type="AlphaFoldDB" id="A0AAV2KAF6"/>
<feature type="compositionally biased region" description="Low complexity" evidence="1">
    <location>
        <begin position="1"/>
        <end position="11"/>
    </location>
</feature>
<proteinExistence type="predicted"/>
<organism evidence="2 3">
    <name type="scientific">Knipowitschia caucasica</name>
    <name type="common">Caucasian dwarf goby</name>
    <name type="synonym">Pomatoschistus caucasicus</name>
    <dbReference type="NCBI Taxonomy" id="637954"/>
    <lineage>
        <taxon>Eukaryota</taxon>
        <taxon>Metazoa</taxon>
        <taxon>Chordata</taxon>
        <taxon>Craniata</taxon>
        <taxon>Vertebrata</taxon>
        <taxon>Euteleostomi</taxon>
        <taxon>Actinopterygii</taxon>
        <taxon>Neopterygii</taxon>
        <taxon>Teleostei</taxon>
        <taxon>Neoteleostei</taxon>
        <taxon>Acanthomorphata</taxon>
        <taxon>Gobiaria</taxon>
        <taxon>Gobiiformes</taxon>
        <taxon>Gobioidei</taxon>
        <taxon>Gobiidae</taxon>
        <taxon>Gobiinae</taxon>
        <taxon>Knipowitschia</taxon>
    </lineage>
</organism>
<name>A0AAV2KAF6_KNICA</name>
<protein>
    <submittedName>
        <fullName evidence="2">Uncharacterized protein</fullName>
    </submittedName>
</protein>
<keyword evidence="3" id="KW-1185">Reference proteome</keyword>